<dbReference type="AlphaFoldDB" id="A0A811VDQ4"/>
<protein>
    <submittedName>
        <fullName evidence="3">(Mediterranean fruit fly) hypothetical protein</fullName>
    </submittedName>
</protein>
<proteinExistence type="predicted"/>
<evidence type="ECO:0000259" key="2">
    <source>
        <dbReference type="Pfam" id="PF02463"/>
    </source>
</evidence>
<evidence type="ECO:0000256" key="1">
    <source>
        <dbReference type="ARBA" id="ARBA00023306"/>
    </source>
</evidence>
<sequence length="226" mass="25479">MYIKSVIIDGFKSYGRRTEIHGFDSEFTAITGLNGTGKSNILDSICFVLGIMNLGQVRAASLQDLVYKSGQAGVTKATVTLIFDNSDPNQCPLGYEKCREISVTRQIVVGGKNKYLINGKLVQNKKVSDFFCSVQLNVNNPNFLIMQGRITKVLNMKPQEILSMIEEAAGTSMYETKREATTKLIEKKDAKVRETNTLLQEEVEPKLEKLRQERSAYLEFQKICRY</sequence>
<keyword evidence="4" id="KW-1185">Reference proteome</keyword>
<dbReference type="GO" id="GO:0005524">
    <property type="term" value="F:ATP binding"/>
    <property type="evidence" value="ECO:0007669"/>
    <property type="project" value="InterPro"/>
</dbReference>
<keyword evidence="1" id="KW-0131">Cell cycle</keyword>
<dbReference type="InterPro" id="IPR003395">
    <property type="entry name" value="RecF/RecN/SMC_N"/>
</dbReference>
<feature type="domain" description="RecF/RecN/SMC N-terminal" evidence="2">
    <location>
        <begin position="2"/>
        <end position="139"/>
    </location>
</feature>
<dbReference type="CDD" id="cd03273">
    <property type="entry name" value="ABC_SMC2_euk"/>
    <property type="match status" value="1"/>
</dbReference>
<dbReference type="FunFam" id="3.40.50.300:FF:000278">
    <property type="entry name" value="Structural maintenance of chromosomes 2"/>
    <property type="match status" value="1"/>
</dbReference>
<dbReference type="InterPro" id="IPR027120">
    <property type="entry name" value="Smc2_ABC"/>
</dbReference>
<dbReference type="OrthoDB" id="10255539at2759"/>
<accession>A0A811VDQ4</accession>
<reference evidence="3" key="1">
    <citation type="submission" date="2020-11" db="EMBL/GenBank/DDBJ databases">
        <authorList>
            <person name="Whitehead M."/>
        </authorList>
    </citation>
    <scope>NUCLEOTIDE SEQUENCE</scope>
    <source>
        <strain evidence="3">EGII</strain>
    </source>
</reference>
<dbReference type="EMBL" id="CAJHJT010000056">
    <property type="protein sequence ID" value="CAD7012343.1"/>
    <property type="molecule type" value="Genomic_DNA"/>
</dbReference>
<name>A0A811VDQ4_CERCA</name>
<comment type="caution">
    <text evidence="3">The sequence shown here is derived from an EMBL/GenBank/DDBJ whole genome shotgun (WGS) entry which is preliminary data.</text>
</comment>
<gene>
    <name evidence="3" type="ORF">CCAP1982_LOCUS20437</name>
</gene>
<dbReference type="PANTHER" id="PTHR43977">
    <property type="entry name" value="STRUCTURAL MAINTENANCE OF CHROMOSOMES PROTEIN 3"/>
    <property type="match status" value="1"/>
</dbReference>
<dbReference type="InterPro" id="IPR027417">
    <property type="entry name" value="P-loop_NTPase"/>
</dbReference>
<dbReference type="GO" id="GO:0016887">
    <property type="term" value="F:ATP hydrolysis activity"/>
    <property type="evidence" value="ECO:0007669"/>
    <property type="project" value="InterPro"/>
</dbReference>
<organism evidence="3 4">
    <name type="scientific">Ceratitis capitata</name>
    <name type="common">Mediterranean fruit fly</name>
    <name type="synonym">Tephritis capitata</name>
    <dbReference type="NCBI Taxonomy" id="7213"/>
    <lineage>
        <taxon>Eukaryota</taxon>
        <taxon>Metazoa</taxon>
        <taxon>Ecdysozoa</taxon>
        <taxon>Arthropoda</taxon>
        <taxon>Hexapoda</taxon>
        <taxon>Insecta</taxon>
        <taxon>Pterygota</taxon>
        <taxon>Neoptera</taxon>
        <taxon>Endopterygota</taxon>
        <taxon>Diptera</taxon>
        <taxon>Brachycera</taxon>
        <taxon>Muscomorpha</taxon>
        <taxon>Tephritoidea</taxon>
        <taxon>Tephritidae</taxon>
        <taxon>Ceratitis</taxon>
        <taxon>Ceratitis</taxon>
    </lineage>
</organism>
<evidence type="ECO:0000313" key="4">
    <source>
        <dbReference type="Proteomes" id="UP000606786"/>
    </source>
</evidence>
<dbReference type="Gene3D" id="3.40.50.300">
    <property type="entry name" value="P-loop containing nucleotide triphosphate hydrolases"/>
    <property type="match status" value="1"/>
</dbReference>
<evidence type="ECO:0000313" key="3">
    <source>
        <dbReference type="EMBL" id="CAD7012343.1"/>
    </source>
</evidence>
<dbReference type="Pfam" id="PF02463">
    <property type="entry name" value="SMC_N"/>
    <property type="match status" value="1"/>
</dbReference>
<dbReference type="Proteomes" id="UP000606786">
    <property type="component" value="Unassembled WGS sequence"/>
</dbReference>
<dbReference type="SUPFAM" id="SSF52540">
    <property type="entry name" value="P-loop containing nucleoside triphosphate hydrolases"/>
    <property type="match status" value="1"/>
</dbReference>